<evidence type="ECO:0000256" key="1">
    <source>
        <dbReference type="SAM" id="MobiDB-lite"/>
    </source>
</evidence>
<feature type="region of interest" description="Disordered" evidence="1">
    <location>
        <begin position="34"/>
        <end position="69"/>
    </location>
</feature>
<evidence type="ECO:0000313" key="2">
    <source>
        <dbReference type="EMBL" id="MBB3193964.1"/>
    </source>
</evidence>
<evidence type="ECO:0000313" key="3">
    <source>
        <dbReference type="Proteomes" id="UP000574369"/>
    </source>
</evidence>
<proteinExistence type="predicted"/>
<accession>A0ABR6GRW7</accession>
<dbReference type="Proteomes" id="UP000574369">
    <property type="component" value="Unassembled WGS sequence"/>
</dbReference>
<sequence length="69" mass="7395">MNAFSPDYVPVMAGLTARERGYASTSRKLAALNQAKVDRHGPSPAPTLTESQKQAGRDKGNAIRAGRRV</sequence>
<protein>
    <submittedName>
        <fullName evidence="2">Uncharacterized protein</fullName>
    </submittedName>
</protein>
<dbReference type="RefSeq" id="WP_088449858.1">
    <property type="nucleotide sequence ID" value="NZ_JACHXO010000002.1"/>
</dbReference>
<gene>
    <name evidence="2" type="ORF">FHS28_001349</name>
</gene>
<reference evidence="2 3" key="1">
    <citation type="submission" date="2020-08" db="EMBL/GenBank/DDBJ databases">
        <title>Genomic Encyclopedia of Type Strains, Phase III (KMG-III): the genomes of soil and plant-associated and newly described type strains.</title>
        <authorList>
            <person name="Whitman W."/>
        </authorList>
    </citation>
    <scope>NUCLEOTIDE SEQUENCE [LARGE SCALE GENOMIC DNA]</scope>
    <source>
        <strain evidence="2 3">CECT 7247</strain>
    </source>
</reference>
<keyword evidence="3" id="KW-1185">Reference proteome</keyword>
<organism evidence="2 3">
    <name type="scientific">Roseateles terrae</name>
    <dbReference type="NCBI Taxonomy" id="431060"/>
    <lineage>
        <taxon>Bacteria</taxon>
        <taxon>Pseudomonadati</taxon>
        <taxon>Pseudomonadota</taxon>
        <taxon>Betaproteobacteria</taxon>
        <taxon>Burkholderiales</taxon>
        <taxon>Sphaerotilaceae</taxon>
        <taxon>Roseateles</taxon>
    </lineage>
</organism>
<name>A0ABR6GRW7_9BURK</name>
<dbReference type="EMBL" id="JACHXO010000002">
    <property type="protein sequence ID" value="MBB3193964.1"/>
    <property type="molecule type" value="Genomic_DNA"/>
</dbReference>
<comment type="caution">
    <text evidence="2">The sequence shown here is derived from an EMBL/GenBank/DDBJ whole genome shotgun (WGS) entry which is preliminary data.</text>
</comment>